<evidence type="ECO:0000313" key="12">
    <source>
        <dbReference type="EMBL" id="SSX32164.1"/>
    </source>
</evidence>
<dbReference type="GO" id="GO:0005634">
    <property type="term" value="C:nucleus"/>
    <property type="evidence" value="ECO:0007669"/>
    <property type="project" value="UniProtKB-SubCell"/>
</dbReference>
<evidence type="ECO:0000256" key="9">
    <source>
        <dbReference type="SAM" id="MobiDB-lite"/>
    </source>
</evidence>
<dbReference type="PANTHER" id="PTHR24394">
    <property type="entry name" value="ZINC FINGER PROTEIN"/>
    <property type="match status" value="1"/>
</dbReference>
<feature type="domain" description="C2H2-type" evidence="10">
    <location>
        <begin position="68"/>
        <end position="95"/>
    </location>
</feature>
<keyword evidence="6" id="KW-0238">DNA-binding</keyword>
<dbReference type="InterPro" id="IPR013087">
    <property type="entry name" value="Znf_C2H2_type"/>
</dbReference>
<dbReference type="AlphaFoldDB" id="A0A336L6Q6"/>
<dbReference type="GO" id="GO:0008270">
    <property type="term" value="F:zinc ion binding"/>
    <property type="evidence" value="ECO:0007669"/>
    <property type="project" value="UniProtKB-KW"/>
</dbReference>
<comment type="subcellular location">
    <subcellularLocation>
        <location evidence="1">Nucleus</location>
    </subcellularLocation>
</comment>
<organism evidence="11">
    <name type="scientific">Culicoides sonorensis</name>
    <name type="common">Biting midge</name>
    <dbReference type="NCBI Taxonomy" id="179676"/>
    <lineage>
        <taxon>Eukaryota</taxon>
        <taxon>Metazoa</taxon>
        <taxon>Ecdysozoa</taxon>
        <taxon>Arthropoda</taxon>
        <taxon>Hexapoda</taxon>
        <taxon>Insecta</taxon>
        <taxon>Pterygota</taxon>
        <taxon>Neoptera</taxon>
        <taxon>Endopterygota</taxon>
        <taxon>Diptera</taxon>
        <taxon>Nematocera</taxon>
        <taxon>Chironomoidea</taxon>
        <taxon>Ceratopogonidae</taxon>
        <taxon>Ceratopogoninae</taxon>
        <taxon>Culicoides</taxon>
        <taxon>Monoculicoides</taxon>
    </lineage>
</organism>
<dbReference type="PROSITE" id="PS50157">
    <property type="entry name" value="ZINC_FINGER_C2H2_2"/>
    <property type="match status" value="4"/>
</dbReference>
<evidence type="ECO:0000256" key="7">
    <source>
        <dbReference type="ARBA" id="ARBA00023242"/>
    </source>
</evidence>
<name>A0A336L6Q6_CULSO</name>
<feature type="compositionally biased region" description="Low complexity" evidence="9">
    <location>
        <begin position="276"/>
        <end position="297"/>
    </location>
</feature>
<feature type="domain" description="C2H2-type" evidence="10">
    <location>
        <begin position="185"/>
        <end position="212"/>
    </location>
</feature>
<reference evidence="11" key="1">
    <citation type="submission" date="2018-04" db="EMBL/GenBank/DDBJ databases">
        <authorList>
            <person name="Go L.Y."/>
            <person name="Mitchell J.A."/>
        </authorList>
    </citation>
    <scope>NUCLEOTIDE SEQUENCE</scope>
    <source>
        <tissue evidence="11">Whole organism</tissue>
    </source>
</reference>
<keyword evidence="7" id="KW-0539">Nucleus</keyword>
<keyword evidence="4 8" id="KW-0863">Zinc-finger</keyword>
<evidence type="ECO:0000259" key="10">
    <source>
        <dbReference type="PROSITE" id="PS50157"/>
    </source>
</evidence>
<evidence type="ECO:0000256" key="5">
    <source>
        <dbReference type="ARBA" id="ARBA00022833"/>
    </source>
</evidence>
<dbReference type="EMBL" id="UFQT01001926">
    <property type="protein sequence ID" value="SSX32164.1"/>
    <property type="molecule type" value="Genomic_DNA"/>
</dbReference>
<dbReference type="Gene3D" id="3.30.160.60">
    <property type="entry name" value="Classic Zinc Finger"/>
    <property type="match status" value="3"/>
</dbReference>
<dbReference type="InterPro" id="IPR036236">
    <property type="entry name" value="Znf_C2H2_sf"/>
</dbReference>
<proteinExistence type="predicted"/>
<protein>
    <submittedName>
        <fullName evidence="11">CSON004575 protein</fullName>
    </submittedName>
</protein>
<dbReference type="OMA" id="VHTNILS"/>
<dbReference type="PANTHER" id="PTHR24394:SF44">
    <property type="entry name" value="ZINC FINGER PROTEIN 271-LIKE"/>
    <property type="match status" value="1"/>
</dbReference>
<gene>
    <name evidence="11" type="primary">CSON004575</name>
</gene>
<dbReference type="GO" id="GO:0003677">
    <property type="term" value="F:DNA binding"/>
    <property type="evidence" value="ECO:0007669"/>
    <property type="project" value="UniProtKB-KW"/>
</dbReference>
<keyword evidence="5" id="KW-0862">Zinc</keyword>
<dbReference type="FunFam" id="3.30.160.60:FF:000013">
    <property type="entry name" value="Putative zinc finger E-box-binding homeobox 2"/>
    <property type="match status" value="1"/>
</dbReference>
<evidence type="ECO:0000256" key="2">
    <source>
        <dbReference type="ARBA" id="ARBA00022723"/>
    </source>
</evidence>
<evidence type="ECO:0000256" key="6">
    <source>
        <dbReference type="ARBA" id="ARBA00023125"/>
    </source>
</evidence>
<accession>A0A336L6Q6</accession>
<dbReference type="EMBL" id="UFQS01001926">
    <property type="protein sequence ID" value="SSX12721.1"/>
    <property type="molecule type" value="Genomic_DNA"/>
</dbReference>
<evidence type="ECO:0000256" key="3">
    <source>
        <dbReference type="ARBA" id="ARBA00022737"/>
    </source>
</evidence>
<feature type="domain" description="C2H2-type" evidence="10">
    <location>
        <begin position="244"/>
        <end position="262"/>
    </location>
</feature>
<keyword evidence="3" id="KW-0677">Repeat</keyword>
<dbReference type="VEuPathDB" id="VectorBase:CSON004575"/>
<feature type="region of interest" description="Disordered" evidence="9">
    <location>
        <begin position="256"/>
        <end position="317"/>
    </location>
</feature>
<keyword evidence="2" id="KW-0479">Metal-binding</keyword>
<feature type="domain" description="C2H2-type" evidence="10">
    <location>
        <begin position="216"/>
        <end position="243"/>
    </location>
</feature>
<sequence>MKLLSPTLDSSRNNLFASMQFMLQNGSCPPFGGSYREMFSTALPKLGSPNSSTSSQSEADRKSDTEEITCQLCAKRFANVYRLHRHMLTHDNSDTLRRFKCNQCEKAFKFKHHLKRQMKLLSPTLDSSRNNLFASMQFMLQNGSCPPFGGSYREMFSTALPKLGSPNSSTSSQSEADRKSDTEEITCQLCAKRFANVYRLHRHMLTHDNSDTLRRFKCNQCEKAFKFKHHLKEHLRIHSGEKPFECKHCGRRFTHSGSFSSHVSSKKCIKGPSTGNINKKLNENNHNNNNYSNNSNKNNKEKHLSQNLNNNSIQSPSINLTIPDPVADIEKMYKLSALFSSFIATQSEYFKQQPLLPNHSLPLIPFLPPPILDEPLDLTISKRRS</sequence>
<feature type="compositionally biased region" description="Low complexity" evidence="9">
    <location>
        <begin position="305"/>
        <end position="317"/>
    </location>
</feature>
<evidence type="ECO:0000256" key="1">
    <source>
        <dbReference type="ARBA" id="ARBA00004123"/>
    </source>
</evidence>
<reference evidence="12" key="2">
    <citation type="submission" date="2018-07" db="EMBL/GenBank/DDBJ databases">
        <authorList>
            <person name="Quirk P.G."/>
            <person name="Krulwich T.A."/>
        </authorList>
    </citation>
    <scope>NUCLEOTIDE SEQUENCE</scope>
</reference>
<dbReference type="FunFam" id="3.30.160.60:FF:000045">
    <property type="entry name" value="ZFP69 zinc finger protein B"/>
    <property type="match status" value="1"/>
</dbReference>
<evidence type="ECO:0000256" key="8">
    <source>
        <dbReference type="PROSITE-ProRule" id="PRU00042"/>
    </source>
</evidence>
<dbReference type="GO" id="GO:0000981">
    <property type="term" value="F:DNA-binding transcription factor activity, RNA polymerase II-specific"/>
    <property type="evidence" value="ECO:0007669"/>
    <property type="project" value="TreeGrafter"/>
</dbReference>
<dbReference type="Pfam" id="PF00096">
    <property type="entry name" value="zf-C2H2"/>
    <property type="match status" value="2"/>
</dbReference>
<dbReference type="SUPFAM" id="SSF57667">
    <property type="entry name" value="beta-beta-alpha zinc fingers"/>
    <property type="match status" value="3"/>
</dbReference>
<dbReference type="PROSITE" id="PS00028">
    <property type="entry name" value="ZINC_FINGER_C2H2_1"/>
    <property type="match status" value="2"/>
</dbReference>
<dbReference type="SMART" id="SM00355">
    <property type="entry name" value="ZnF_C2H2"/>
    <property type="match status" value="4"/>
</dbReference>
<evidence type="ECO:0000256" key="4">
    <source>
        <dbReference type="ARBA" id="ARBA00022771"/>
    </source>
</evidence>
<evidence type="ECO:0000313" key="11">
    <source>
        <dbReference type="EMBL" id="SSX12721.1"/>
    </source>
</evidence>